<dbReference type="AlphaFoldDB" id="A0A514LM91"/>
<evidence type="ECO:0000259" key="4">
    <source>
        <dbReference type="Pfam" id="PF13007"/>
    </source>
</evidence>
<dbReference type="KEGG" id="sale:EPH95_15950"/>
<feature type="domain" description="Transposase IS66 C-terminal" evidence="5">
    <location>
        <begin position="470"/>
        <end position="510"/>
    </location>
</feature>
<evidence type="ECO:0000259" key="2">
    <source>
        <dbReference type="Pfam" id="PF03050"/>
    </source>
</evidence>
<evidence type="ECO:0000313" key="8">
    <source>
        <dbReference type="EMBL" id="QDI92989.1"/>
    </source>
</evidence>
<dbReference type="Pfam" id="PF13005">
    <property type="entry name" value="zf-IS66"/>
    <property type="match status" value="1"/>
</dbReference>
<feature type="domain" description="Transposase TnpC homeodomain" evidence="4">
    <location>
        <begin position="35"/>
        <end position="103"/>
    </location>
</feature>
<evidence type="ECO:0000313" key="11">
    <source>
        <dbReference type="EMBL" id="QDI93129.1"/>
    </source>
</evidence>
<gene>
    <name evidence="6" type="ORF">EPH95_03940</name>
    <name evidence="7" type="ORF">EPH95_04035</name>
    <name evidence="8" type="ORF">EPH95_04380</name>
    <name evidence="9" type="ORF">EPH95_05370</name>
    <name evidence="10" type="ORF">EPH95_05965</name>
    <name evidence="11" type="ORF">EPH95_12780</name>
    <name evidence="12" type="ORF">EPH95_14405</name>
    <name evidence="13" type="ORF">EPH95_15090</name>
    <name evidence="14" type="ORF">EPH95_15950</name>
    <name evidence="15" type="ORF">EPH95_16070</name>
</gene>
<dbReference type="EMBL" id="CP035485">
    <property type="protein sequence ID" value="QDI93129.1"/>
    <property type="molecule type" value="Genomic_DNA"/>
</dbReference>
<evidence type="ECO:0000259" key="3">
    <source>
        <dbReference type="Pfam" id="PF13005"/>
    </source>
</evidence>
<evidence type="ECO:0000256" key="1">
    <source>
        <dbReference type="SAM" id="Coils"/>
    </source>
</evidence>
<protein>
    <submittedName>
        <fullName evidence="7">IS66 family transposase</fullName>
    </submittedName>
</protein>
<dbReference type="EMBL" id="CP035485">
    <property type="protein sequence ID" value="QDI93172.1"/>
    <property type="molecule type" value="Genomic_DNA"/>
</dbReference>
<evidence type="ECO:0000313" key="13">
    <source>
        <dbReference type="EMBL" id="QDI93157.1"/>
    </source>
</evidence>
<evidence type="ECO:0000259" key="5">
    <source>
        <dbReference type="Pfam" id="PF13817"/>
    </source>
</evidence>
<sequence>MAHTAQSSNPSIAYYRAQNEKLELEKEALEAKVQWYEEQFRLSQQRRFGSSSEKTDEDQLSLFNEVEGTSTPTVEESTVETVTYKRKKQRGQREQKLENLPTETMDYHLSDEEQVCSCCGGALHDMSTDVRKELKVIPAQVKVVEHVRHVYGCRHCERHDIETPIVTAKMPEPAFPGSLASPSAVAHAMTQKYVEGMPLYRQEKHLERFGVSIPRQTLANWMMSGANTWLELIYNEMHAQLLELDALHADETTLQVLSEPERSATSKSYMWLFRSGQADVPMVLYDYQQTRANKHPRRFLDGFQGYLHVDGYAGYNGLPHVRLVGCWAHARRKFTEALQALPESAATTSVKAKEGLAFCNQLFDIERHLKDASPQERYEKRLERSQPVLEAFLAWLQEQTPHVLPKSALGKAIKYCRNQWERLEAFLEDGRLEIDNNRAERSIKPFVMGRKNWLFSNTAKGAKSSAMIYSIVETAKENGLNPFHYLSYLFEELPNMDTTDQAQLAQLLPWSKTLPQECFVPNQSK</sequence>
<dbReference type="KEGG" id="sale:EPH95_12780"/>
<dbReference type="EMBL" id="CP035485">
    <property type="protein sequence ID" value="QDI93011.1"/>
    <property type="molecule type" value="Genomic_DNA"/>
</dbReference>
<evidence type="ECO:0000313" key="16">
    <source>
        <dbReference type="Proteomes" id="UP000319756"/>
    </source>
</evidence>
<dbReference type="EMBL" id="CP035485">
    <property type="protein sequence ID" value="QDI93176.1"/>
    <property type="molecule type" value="Genomic_DNA"/>
</dbReference>
<dbReference type="KEGG" id="sale:EPH95_16070"/>
<dbReference type="InterPro" id="IPR004291">
    <property type="entry name" value="Transposase_IS66_central"/>
</dbReference>
<dbReference type="EMBL" id="CP035485">
    <property type="protein sequence ID" value="QDI92982.1"/>
    <property type="molecule type" value="Genomic_DNA"/>
</dbReference>
<feature type="domain" description="Transposase IS66 central" evidence="2">
    <location>
        <begin position="178"/>
        <end position="463"/>
    </location>
</feature>
<evidence type="ECO:0000313" key="14">
    <source>
        <dbReference type="EMBL" id="QDI93172.1"/>
    </source>
</evidence>
<dbReference type="InterPro" id="IPR024463">
    <property type="entry name" value="Transposase_TnpC_homeodom"/>
</dbReference>
<dbReference type="KEGG" id="sale:EPH95_04380"/>
<reference evidence="7" key="1">
    <citation type="journal article" date="2019" name="J. Microbiol.">
        <title>Salicibibacter halophilus sp. nov., a moderately halophilic bacterium isolated from kimchi.</title>
        <authorList>
            <person name="Oh Y.J."/>
            <person name="Kim J.Y."/>
            <person name="Park H.K."/>
            <person name="Jang J.Y."/>
            <person name="Lim S.K."/>
            <person name="Kwon M.S."/>
            <person name="Choi H.J."/>
        </authorList>
    </citation>
    <scope>NUCLEOTIDE SEQUENCE</scope>
    <source>
        <strain evidence="7">NKC3-5</strain>
    </source>
</reference>
<accession>A0A514LM91</accession>
<evidence type="ECO:0000313" key="12">
    <source>
        <dbReference type="EMBL" id="QDI93149.1"/>
    </source>
</evidence>
<dbReference type="PANTHER" id="PTHR33678">
    <property type="entry name" value="BLL1576 PROTEIN"/>
    <property type="match status" value="1"/>
</dbReference>
<dbReference type="Pfam" id="PF13007">
    <property type="entry name" value="LZ_Tnp_IS66"/>
    <property type="match status" value="1"/>
</dbReference>
<dbReference type="Pfam" id="PF13817">
    <property type="entry name" value="DDE_Tnp_IS66_C"/>
    <property type="match status" value="1"/>
</dbReference>
<dbReference type="InterPro" id="IPR039552">
    <property type="entry name" value="IS66_C"/>
</dbReference>
<dbReference type="Pfam" id="PF03050">
    <property type="entry name" value="DDE_Tnp_IS66"/>
    <property type="match status" value="1"/>
</dbReference>
<dbReference type="EMBL" id="CP035485">
    <property type="protein sequence ID" value="QDI93022.1"/>
    <property type="molecule type" value="Genomic_DNA"/>
</dbReference>
<dbReference type="KEGG" id="sale:EPH95_03940"/>
<evidence type="ECO:0000313" key="10">
    <source>
        <dbReference type="EMBL" id="QDI93022.1"/>
    </source>
</evidence>
<dbReference type="Proteomes" id="UP000319756">
    <property type="component" value="Chromosome"/>
</dbReference>
<dbReference type="EMBL" id="CP035485">
    <property type="protein sequence ID" value="QDI93149.1"/>
    <property type="molecule type" value="Genomic_DNA"/>
</dbReference>
<evidence type="ECO:0000313" key="9">
    <source>
        <dbReference type="EMBL" id="QDI93011.1"/>
    </source>
</evidence>
<organism evidence="7 16">
    <name type="scientific">Salicibibacter halophilus</name>
    <dbReference type="NCBI Taxonomy" id="2502791"/>
    <lineage>
        <taxon>Bacteria</taxon>
        <taxon>Bacillati</taxon>
        <taxon>Bacillota</taxon>
        <taxon>Bacilli</taxon>
        <taxon>Bacillales</taxon>
        <taxon>Bacillaceae</taxon>
        <taxon>Salicibibacter</taxon>
    </lineage>
</organism>
<dbReference type="KEGG" id="sale:EPH95_05370"/>
<evidence type="ECO:0000313" key="7">
    <source>
        <dbReference type="EMBL" id="QDI92982.1"/>
    </source>
</evidence>
<dbReference type="KEGG" id="sale:EPH95_14405"/>
<feature type="coiled-coil region" evidence="1">
    <location>
        <begin position="12"/>
        <end position="46"/>
    </location>
</feature>
<dbReference type="EMBL" id="CP035485">
    <property type="protein sequence ID" value="QDI92981.1"/>
    <property type="molecule type" value="Genomic_DNA"/>
</dbReference>
<feature type="domain" description="Transposase IS66 zinc-finger binding" evidence="3">
    <location>
        <begin position="113"/>
        <end position="157"/>
    </location>
</feature>
<dbReference type="NCBIfam" id="NF033517">
    <property type="entry name" value="transpos_IS66"/>
    <property type="match status" value="1"/>
</dbReference>
<reference evidence="16" key="2">
    <citation type="submission" date="2019-01" db="EMBL/GenBank/DDBJ databases">
        <title>Genomic analysis of Salicibibacter sp. NKC3-5.</title>
        <authorList>
            <person name="Oh Y.J."/>
        </authorList>
    </citation>
    <scope>NUCLEOTIDE SEQUENCE [LARGE SCALE GENOMIC DNA]</scope>
    <source>
        <strain evidence="16">NKC3-5</strain>
    </source>
</reference>
<keyword evidence="16" id="KW-1185">Reference proteome</keyword>
<proteinExistence type="predicted"/>
<name>A0A514LM91_9BACI</name>
<dbReference type="KEGG" id="sale:EPH95_15090"/>
<keyword evidence="1" id="KW-0175">Coiled coil</keyword>
<dbReference type="OrthoDB" id="9760067at2"/>
<dbReference type="InterPro" id="IPR052344">
    <property type="entry name" value="Transposase-related"/>
</dbReference>
<evidence type="ECO:0000313" key="15">
    <source>
        <dbReference type="EMBL" id="QDI93176.1"/>
    </source>
</evidence>
<dbReference type="PANTHER" id="PTHR33678:SF1">
    <property type="entry name" value="BLL1576 PROTEIN"/>
    <property type="match status" value="1"/>
</dbReference>
<dbReference type="InterPro" id="IPR024474">
    <property type="entry name" value="Znf_dom_IS66"/>
</dbReference>
<dbReference type="KEGG" id="sale:EPH95_05965"/>
<evidence type="ECO:0000313" key="6">
    <source>
        <dbReference type="EMBL" id="QDI92981.1"/>
    </source>
</evidence>
<dbReference type="EMBL" id="CP035485">
    <property type="protein sequence ID" value="QDI92989.1"/>
    <property type="molecule type" value="Genomic_DNA"/>
</dbReference>
<dbReference type="KEGG" id="sale:EPH95_04035"/>
<dbReference type="EMBL" id="CP035485">
    <property type="protein sequence ID" value="QDI93157.1"/>
    <property type="molecule type" value="Genomic_DNA"/>
</dbReference>